<dbReference type="InterPro" id="IPR001753">
    <property type="entry name" value="Enoyl-CoA_hydra/iso"/>
</dbReference>
<evidence type="ECO:0000256" key="1">
    <source>
        <dbReference type="ARBA" id="ARBA00005254"/>
    </source>
</evidence>
<keyword evidence="2" id="KW-0456">Lyase</keyword>
<dbReference type="Gene3D" id="1.10.12.10">
    <property type="entry name" value="Lyase 2-enoyl-coa Hydratase, Chain A, domain 2"/>
    <property type="match status" value="1"/>
</dbReference>
<dbReference type="InterPro" id="IPR014748">
    <property type="entry name" value="Enoyl-CoA_hydra_C"/>
</dbReference>
<evidence type="ECO:0000313" key="5">
    <source>
        <dbReference type="Proteomes" id="UP000570166"/>
    </source>
</evidence>
<dbReference type="AlphaFoldDB" id="A0A838LAR9"/>
<dbReference type="EMBL" id="JACEIB010000027">
    <property type="protein sequence ID" value="MBA2936351.1"/>
    <property type="molecule type" value="Genomic_DNA"/>
</dbReference>
<comment type="similarity">
    <text evidence="1 3">Belongs to the enoyl-CoA hydratase/isomerase family.</text>
</comment>
<gene>
    <name evidence="4" type="ORF">HZF05_19900</name>
</gene>
<dbReference type="Pfam" id="PF00378">
    <property type="entry name" value="ECH_1"/>
    <property type="match status" value="1"/>
</dbReference>
<dbReference type="Gene3D" id="3.90.226.10">
    <property type="entry name" value="2-enoyl-CoA Hydratase, Chain A, domain 1"/>
    <property type="match status" value="1"/>
</dbReference>
<comment type="caution">
    <text evidence="4">The sequence shown here is derived from an EMBL/GenBank/DDBJ whole genome shotgun (WGS) entry which is preliminary data.</text>
</comment>
<dbReference type="InterPro" id="IPR018376">
    <property type="entry name" value="Enoyl-CoA_hyd/isom_CS"/>
</dbReference>
<dbReference type="GO" id="GO:0006635">
    <property type="term" value="P:fatty acid beta-oxidation"/>
    <property type="evidence" value="ECO:0007669"/>
    <property type="project" value="TreeGrafter"/>
</dbReference>
<dbReference type="PANTHER" id="PTHR11941">
    <property type="entry name" value="ENOYL-COA HYDRATASE-RELATED"/>
    <property type="match status" value="1"/>
</dbReference>
<dbReference type="Proteomes" id="UP000570166">
    <property type="component" value="Unassembled WGS sequence"/>
</dbReference>
<proteinExistence type="inferred from homology"/>
<keyword evidence="4" id="KW-0413">Isomerase</keyword>
<evidence type="ECO:0000256" key="3">
    <source>
        <dbReference type="RuleBase" id="RU003707"/>
    </source>
</evidence>
<keyword evidence="5" id="KW-1185">Reference proteome</keyword>
<evidence type="ECO:0000256" key="2">
    <source>
        <dbReference type="ARBA" id="ARBA00023239"/>
    </source>
</evidence>
<dbReference type="GO" id="GO:0016829">
    <property type="term" value="F:lyase activity"/>
    <property type="evidence" value="ECO:0007669"/>
    <property type="project" value="UniProtKB-KW"/>
</dbReference>
<dbReference type="PANTHER" id="PTHR11941:SF54">
    <property type="entry name" value="ENOYL-COA HYDRATASE, MITOCHONDRIAL"/>
    <property type="match status" value="1"/>
</dbReference>
<accession>A0A838LAR9</accession>
<dbReference type="InterPro" id="IPR029045">
    <property type="entry name" value="ClpP/crotonase-like_dom_sf"/>
</dbReference>
<dbReference type="PROSITE" id="PS00166">
    <property type="entry name" value="ENOYL_COA_HYDRATASE"/>
    <property type="match status" value="1"/>
</dbReference>
<evidence type="ECO:0000313" key="4">
    <source>
        <dbReference type="EMBL" id="MBA2936351.1"/>
    </source>
</evidence>
<name>A0A838LAR9_9SPHN</name>
<dbReference type="GO" id="GO:0016853">
    <property type="term" value="F:isomerase activity"/>
    <property type="evidence" value="ECO:0007669"/>
    <property type="project" value="UniProtKB-KW"/>
</dbReference>
<dbReference type="SUPFAM" id="SSF52096">
    <property type="entry name" value="ClpP/crotonase"/>
    <property type="match status" value="1"/>
</dbReference>
<protein>
    <submittedName>
        <fullName evidence="4">Enoyl-CoA hydratase/isomerase family protein</fullName>
    </submittedName>
</protein>
<reference evidence="4 5" key="1">
    <citation type="submission" date="2020-07" db="EMBL/GenBank/DDBJ databases">
        <authorList>
            <person name="Sun Q."/>
        </authorList>
    </citation>
    <scope>NUCLEOTIDE SEQUENCE [LARGE SCALE GENOMIC DNA]</scope>
    <source>
        <strain evidence="4 5">CGMCC 1.13654</strain>
    </source>
</reference>
<dbReference type="CDD" id="cd06558">
    <property type="entry name" value="crotonase-like"/>
    <property type="match status" value="1"/>
</dbReference>
<organism evidence="4 5">
    <name type="scientific">Sphingomonas chungangi</name>
    <dbReference type="NCBI Taxonomy" id="2683589"/>
    <lineage>
        <taxon>Bacteria</taxon>
        <taxon>Pseudomonadati</taxon>
        <taxon>Pseudomonadota</taxon>
        <taxon>Alphaproteobacteria</taxon>
        <taxon>Sphingomonadales</taxon>
        <taxon>Sphingomonadaceae</taxon>
        <taxon>Sphingomonas</taxon>
    </lineage>
</organism>
<sequence>MRMSMFRLELEGPVARVVIDRGEKRNAIPIGQWSALEKTVNEAAASDARLVIITSADPMSFCAGADLSEMPGLIDDVKKRHIFRGAMTSALARIRAVNKPTLAIVEGGCFGAGVSLAMACDMRIAGPKSTYAITPARFGISYPQPDLARLAELVGPGQAARLLFTATFIDAEEAHRIGLVEMVCGQAATGCDIIDSIAGNAPYSLYALKATLAGRFGVDKRFDDAFASADFQEGWKAFRSGRKPDFAG</sequence>